<reference evidence="1" key="1">
    <citation type="journal article" date="2010" name="Microbiol. Resour. Announc.">
        <title>Comparative genomics of the bacterial genus Listeria: Genome evolution is characterized by limited gene acquisition and limited gene loss.</title>
        <authorList>
            <person name="den Bakker H.C."/>
            <person name="Cummings C.A."/>
            <person name="Ferreira V."/>
            <person name="Vatta P."/>
            <person name="Orsi R.H."/>
            <person name="Degoricija L."/>
            <person name="Barker M."/>
            <person name="Petrauskene O."/>
            <person name="Furtado M.R."/>
            <person name="Wiedmann M."/>
        </authorList>
    </citation>
    <scope>NUCLEOTIDE SEQUENCE [LARGE SCALE GENOMIC DNA]</scope>
    <source>
        <strain evidence="1">FSL N1-067</strain>
    </source>
</reference>
<proteinExistence type="predicted"/>
<dbReference type="HOGENOM" id="CLU_3292008_0_0_9"/>
<accession>E3ZKY7</accession>
<dbReference type="EMBL" id="ADXJ01000038">
    <property type="protein sequence ID" value="EFS01709.1"/>
    <property type="molecule type" value="Genomic_DNA"/>
</dbReference>
<dbReference type="PATRIC" id="fig|702453.3.peg.54"/>
<organism evidence="1">
    <name type="scientific">Listeria seeligeri FSL N1-067</name>
    <dbReference type="NCBI Taxonomy" id="702453"/>
    <lineage>
        <taxon>Bacteria</taxon>
        <taxon>Bacillati</taxon>
        <taxon>Bacillota</taxon>
        <taxon>Bacilli</taxon>
        <taxon>Bacillales</taxon>
        <taxon>Listeriaceae</taxon>
        <taxon>Listeria</taxon>
    </lineage>
</organism>
<dbReference type="Proteomes" id="UP000004302">
    <property type="component" value="Chromosome"/>
</dbReference>
<name>E3ZKY7_LISSE</name>
<comment type="caution">
    <text evidence="1">The sequence shown here is derived from an EMBL/GenBank/DDBJ whole genome shotgun (WGS) entry which is preliminary data.</text>
</comment>
<gene>
    <name evidence="1" type="ORF">NT03LS_0075</name>
</gene>
<dbReference type="AlphaFoldDB" id="E3ZKY7"/>
<protein>
    <submittedName>
        <fullName evidence="1">Uncharacterized protein</fullName>
    </submittedName>
</protein>
<evidence type="ECO:0000313" key="1">
    <source>
        <dbReference type="EMBL" id="EFS01709.1"/>
    </source>
</evidence>
<sequence length="40" mass="4727">MGNGNWPYEPFDVTKSWYESKFSCQLFFDFKGGNWTLGKN</sequence>